<evidence type="ECO:0000313" key="3">
    <source>
        <dbReference type="Proteomes" id="UP000287872"/>
    </source>
</evidence>
<dbReference type="AlphaFoldDB" id="A0A401USM4"/>
<dbReference type="PROSITE" id="PS51186">
    <property type="entry name" value="GNAT"/>
    <property type="match status" value="1"/>
</dbReference>
<name>A0A401USM4_9CLOT</name>
<dbReference type="OrthoDB" id="9786032at2"/>
<dbReference type="Pfam" id="PF13508">
    <property type="entry name" value="Acetyltransf_7"/>
    <property type="match status" value="1"/>
</dbReference>
<dbReference type="EMBL" id="BHYK01000036">
    <property type="protein sequence ID" value="GCD12559.1"/>
    <property type="molecule type" value="Genomic_DNA"/>
</dbReference>
<feature type="domain" description="N-acetyltransferase" evidence="1">
    <location>
        <begin position="1"/>
        <end position="108"/>
    </location>
</feature>
<dbReference type="RefSeq" id="WP_125005358.1">
    <property type="nucleotide sequence ID" value="NZ_BHYK01000036.1"/>
</dbReference>
<gene>
    <name evidence="2" type="ORF">Ctaglu_41820</name>
</gene>
<comment type="caution">
    <text evidence="2">The sequence shown here is derived from an EMBL/GenBank/DDBJ whole genome shotgun (WGS) entry which is preliminary data.</text>
</comment>
<dbReference type="CDD" id="cd04301">
    <property type="entry name" value="NAT_SF"/>
    <property type="match status" value="1"/>
</dbReference>
<accession>A0A401USM4</accession>
<protein>
    <recommendedName>
        <fullName evidence="1">N-acetyltransferase domain-containing protein</fullName>
    </recommendedName>
</protein>
<dbReference type="SUPFAM" id="SSF55729">
    <property type="entry name" value="Acyl-CoA N-acyltransferases (Nat)"/>
    <property type="match status" value="1"/>
</dbReference>
<dbReference type="InterPro" id="IPR000182">
    <property type="entry name" value="GNAT_dom"/>
</dbReference>
<dbReference type="Gene3D" id="3.40.630.30">
    <property type="match status" value="1"/>
</dbReference>
<dbReference type="InterPro" id="IPR016181">
    <property type="entry name" value="Acyl_CoA_acyltransferase"/>
</dbReference>
<sequence length="108" mass="13104">MRIRRLIKKFLFYKITLNSNIIGFFWLHSVETESYELEDLCIHPEYHNKGYGFNTMKLMEELHPQIKKWVLGTPYYSVKNQYLYEKIGYKKTGQTEDGFLFFYEKLIG</sequence>
<evidence type="ECO:0000313" key="2">
    <source>
        <dbReference type="EMBL" id="GCD12559.1"/>
    </source>
</evidence>
<keyword evidence="3" id="KW-1185">Reference proteome</keyword>
<organism evidence="2 3">
    <name type="scientific">Clostridium tagluense</name>
    <dbReference type="NCBI Taxonomy" id="360422"/>
    <lineage>
        <taxon>Bacteria</taxon>
        <taxon>Bacillati</taxon>
        <taxon>Bacillota</taxon>
        <taxon>Clostridia</taxon>
        <taxon>Eubacteriales</taxon>
        <taxon>Clostridiaceae</taxon>
        <taxon>Clostridium</taxon>
    </lineage>
</organism>
<evidence type="ECO:0000259" key="1">
    <source>
        <dbReference type="PROSITE" id="PS51186"/>
    </source>
</evidence>
<reference evidence="2 3" key="1">
    <citation type="submission" date="2018-11" db="EMBL/GenBank/DDBJ databases">
        <title>Genome sequencing and assembly of Clostridium tagluense strain A121.</title>
        <authorList>
            <person name="Murakami T."/>
            <person name="Segawa T."/>
            <person name="Shcherbakova V.A."/>
            <person name="Mori H."/>
            <person name="Yoshimura Y."/>
        </authorList>
    </citation>
    <scope>NUCLEOTIDE SEQUENCE [LARGE SCALE GENOMIC DNA]</scope>
    <source>
        <strain evidence="2 3">A121</strain>
    </source>
</reference>
<dbReference type="GO" id="GO:0016747">
    <property type="term" value="F:acyltransferase activity, transferring groups other than amino-acyl groups"/>
    <property type="evidence" value="ECO:0007669"/>
    <property type="project" value="InterPro"/>
</dbReference>
<proteinExistence type="predicted"/>
<dbReference type="Proteomes" id="UP000287872">
    <property type="component" value="Unassembled WGS sequence"/>
</dbReference>